<protein>
    <submittedName>
        <fullName evidence="3">Ecp20-1</fullName>
    </submittedName>
    <submittedName>
        <fullName evidence="2">Extracellular protein 20-1</fullName>
    </submittedName>
</protein>
<feature type="chain" id="PRO_5040573427" evidence="1">
    <location>
        <begin position="22"/>
        <end position="166"/>
    </location>
</feature>
<organism evidence="2">
    <name type="scientific">Passalora fulva</name>
    <name type="common">Tomato leaf mold</name>
    <name type="synonym">Cladosporium fulvum</name>
    <dbReference type="NCBI Taxonomy" id="5499"/>
    <lineage>
        <taxon>Eukaryota</taxon>
        <taxon>Fungi</taxon>
        <taxon>Dikarya</taxon>
        <taxon>Ascomycota</taxon>
        <taxon>Pezizomycotina</taxon>
        <taxon>Dothideomycetes</taxon>
        <taxon>Dothideomycetidae</taxon>
        <taxon>Mycosphaerellales</taxon>
        <taxon>Mycosphaerellaceae</taxon>
        <taxon>Fulvia</taxon>
    </lineage>
</organism>
<evidence type="ECO:0000313" key="2">
    <source>
        <dbReference type="EMBL" id="AQA29208.1"/>
    </source>
</evidence>
<gene>
    <name evidence="2" type="primary">Ecp20-1</name>
    <name evidence="3" type="ORF">CLAFUR5_14660</name>
</gene>
<keyword evidence="4" id="KW-1185">Reference proteome</keyword>
<dbReference type="EMBL" id="KX943037">
    <property type="protein sequence ID" value="AQA29208.1"/>
    <property type="molecule type" value="Genomic_DNA"/>
</dbReference>
<reference evidence="2" key="1">
    <citation type="submission" date="2016-10" db="EMBL/GenBank/DDBJ databases">
        <title>Novel effectors identified in the apoplast of Cladosporium fulvum-infected tomato.</title>
        <authorList>
            <person name="Mesarich C.H."/>
            <person name="de Wit P.J.G.M."/>
        </authorList>
    </citation>
    <scope>NUCLEOTIDE SEQUENCE</scope>
    <source>
        <strain evidence="2">0WU</strain>
    </source>
</reference>
<keyword evidence="1" id="KW-0732">Signal</keyword>
<dbReference type="AlphaFoldDB" id="A0A1P8YXI4"/>
<accession>A0A1P8YXI4</accession>
<dbReference type="EMBL" id="CP090164">
    <property type="protein sequence ID" value="UJO14225.1"/>
    <property type="molecule type" value="Genomic_DNA"/>
</dbReference>
<dbReference type="Proteomes" id="UP000756132">
    <property type="component" value="Chromosome 2"/>
</dbReference>
<sequence>MFSNVASTLAFSLGLASMASAAAVAAPQSDSGDNLWHISGFDARCANARCQYSFQITSYGDDDIPGFSASCQTTGISRNDQTWRPCTVTYGSSDGVQSVKVYLPLTPLRPNSPTQFRIRAAFSDSDRVTYYTASLNGSYNGWRDTSRRGSDAGKFDMYPAASAAVA</sequence>
<feature type="signal peptide" evidence="1">
    <location>
        <begin position="1"/>
        <end position="21"/>
    </location>
</feature>
<reference evidence="3" key="2">
    <citation type="submission" date="2021-12" db="EMBL/GenBank/DDBJ databases">
        <authorList>
            <person name="Zaccaron A."/>
            <person name="Stergiopoulos I."/>
        </authorList>
    </citation>
    <scope>NUCLEOTIDE SEQUENCE</scope>
    <source>
        <strain evidence="3">Race5_Kim</strain>
    </source>
</reference>
<name>A0A1P8YXI4_PASFU</name>
<evidence type="ECO:0000256" key="1">
    <source>
        <dbReference type="SAM" id="SignalP"/>
    </source>
</evidence>
<dbReference type="OrthoDB" id="10527255at2759"/>
<evidence type="ECO:0000313" key="3">
    <source>
        <dbReference type="EMBL" id="UJO14225.1"/>
    </source>
</evidence>
<reference evidence="3" key="3">
    <citation type="journal article" date="2022" name="Microb. Genom.">
        <title>A chromosome-scale genome assembly of the tomato pathogen Cladosporium fulvum reveals a compartmentalized genome architecture and the presence of a dispensable chromosome.</title>
        <authorList>
            <person name="Zaccaron A.Z."/>
            <person name="Chen L.H."/>
            <person name="Samaras A."/>
            <person name="Stergiopoulos I."/>
        </authorList>
    </citation>
    <scope>NUCLEOTIDE SEQUENCE</scope>
    <source>
        <strain evidence="3">Race5_Kim</strain>
    </source>
</reference>
<proteinExistence type="predicted"/>
<evidence type="ECO:0000313" key="4">
    <source>
        <dbReference type="Proteomes" id="UP000756132"/>
    </source>
</evidence>